<evidence type="ECO:0000313" key="4">
    <source>
        <dbReference type="Proteomes" id="UP000474777"/>
    </source>
</evidence>
<dbReference type="RefSeq" id="WP_163913751.1">
    <property type="nucleotide sequence ID" value="NZ_JAAGWD010000002.1"/>
</dbReference>
<protein>
    <submittedName>
        <fullName evidence="3">Beta-lactamase family protein</fullName>
    </submittedName>
</protein>
<evidence type="ECO:0000313" key="3">
    <source>
        <dbReference type="EMBL" id="NEM97425.1"/>
    </source>
</evidence>
<feature type="domain" description="Beta-lactamase-related" evidence="2">
    <location>
        <begin position="38"/>
        <end position="363"/>
    </location>
</feature>
<keyword evidence="4" id="KW-1185">Reference proteome</keyword>
<reference evidence="3 4" key="1">
    <citation type="submission" date="2020-02" db="EMBL/GenBank/DDBJ databases">
        <authorList>
            <person name="Kim M.K."/>
        </authorList>
    </citation>
    <scope>NUCLEOTIDE SEQUENCE [LARGE SCALE GENOMIC DNA]</scope>
    <source>
        <strain evidence="3 4">BT327</strain>
    </source>
</reference>
<dbReference type="Pfam" id="PF00144">
    <property type="entry name" value="Beta-lactamase"/>
    <property type="match status" value="1"/>
</dbReference>
<evidence type="ECO:0000256" key="1">
    <source>
        <dbReference type="SAM" id="SignalP"/>
    </source>
</evidence>
<dbReference type="Proteomes" id="UP000474777">
    <property type="component" value="Unassembled WGS sequence"/>
</dbReference>
<dbReference type="AlphaFoldDB" id="A0A6B3LQS4"/>
<dbReference type="InterPro" id="IPR001466">
    <property type="entry name" value="Beta-lactam-related"/>
</dbReference>
<dbReference type="InterPro" id="IPR012338">
    <property type="entry name" value="Beta-lactam/transpept-like"/>
</dbReference>
<dbReference type="PANTHER" id="PTHR46825">
    <property type="entry name" value="D-ALANYL-D-ALANINE-CARBOXYPEPTIDASE/ENDOPEPTIDASE AMPH"/>
    <property type="match status" value="1"/>
</dbReference>
<gene>
    <name evidence="3" type="ORF">GXP69_06945</name>
</gene>
<feature type="signal peptide" evidence="1">
    <location>
        <begin position="1"/>
        <end position="24"/>
    </location>
</feature>
<dbReference type="PANTHER" id="PTHR46825:SF7">
    <property type="entry name" value="D-ALANYL-D-ALANINE CARBOXYPEPTIDASE"/>
    <property type="match status" value="1"/>
</dbReference>
<evidence type="ECO:0000259" key="2">
    <source>
        <dbReference type="Pfam" id="PF00144"/>
    </source>
</evidence>
<comment type="caution">
    <text evidence="3">The sequence shown here is derived from an EMBL/GenBank/DDBJ whole genome shotgun (WGS) entry which is preliminary data.</text>
</comment>
<dbReference type="SUPFAM" id="SSF56601">
    <property type="entry name" value="beta-lactamase/transpeptidase-like"/>
    <property type="match status" value="1"/>
</dbReference>
<dbReference type="EMBL" id="JAAGWD010000002">
    <property type="protein sequence ID" value="NEM97425.1"/>
    <property type="molecule type" value="Genomic_DNA"/>
</dbReference>
<dbReference type="Gene3D" id="3.40.710.10">
    <property type="entry name" value="DD-peptidase/beta-lactamase superfamily"/>
    <property type="match status" value="1"/>
</dbReference>
<sequence>MKRLPQLRYVILILFCCAYLPVLAQQSAKTSDLTKRLQAKLDSLQKANGFPGATFSVVLPSGEQLTIATGLADSVNNTPMRPANRMFSGSNGKTLFAASAMVLAEQGMFHLDDKIEKHIGKEVWFNRIPNASSITMRMLLNHTSGIEEYYELGDFMQRLQANHTWTPVEILAYVFDREPLFEAGTAFGYADTNYILFGYIIEKISGKKMYDLADKYVVKPYKLKATEPSVKMQYKNLVVGYVNPAGPFPVKGAYVKAGQLALNPQFEWTGGGFVSSAADLATWAKAYYHLKSISPALRGQMRQGVAANTGKDHLYGLGMQIRPGGAAGMGYGHSGWFPGYLTDAEYFPELDLAMAIQFNTDNFRLLKRTPHAYLLDMAKIITPALQTL</sequence>
<keyword evidence="1" id="KW-0732">Signal</keyword>
<name>A0A6B3LQS4_9BACT</name>
<accession>A0A6B3LQS4</accession>
<proteinExistence type="predicted"/>
<organism evidence="3 4">
    <name type="scientific">Pontibacter burrus</name>
    <dbReference type="NCBI Taxonomy" id="2704466"/>
    <lineage>
        <taxon>Bacteria</taxon>
        <taxon>Pseudomonadati</taxon>
        <taxon>Bacteroidota</taxon>
        <taxon>Cytophagia</taxon>
        <taxon>Cytophagales</taxon>
        <taxon>Hymenobacteraceae</taxon>
        <taxon>Pontibacter</taxon>
    </lineage>
</organism>
<dbReference type="InterPro" id="IPR050491">
    <property type="entry name" value="AmpC-like"/>
</dbReference>
<feature type="chain" id="PRO_5025445187" evidence="1">
    <location>
        <begin position="25"/>
        <end position="388"/>
    </location>
</feature>